<accession>A0A0A9BDW7</accession>
<dbReference type="AlphaFoldDB" id="A0A0A9BDW7"/>
<proteinExistence type="predicted"/>
<dbReference type="EMBL" id="GBRH01237532">
    <property type="protein sequence ID" value="JAD60363.1"/>
    <property type="molecule type" value="Transcribed_RNA"/>
</dbReference>
<reference evidence="1" key="2">
    <citation type="journal article" date="2015" name="Data Brief">
        <title>Shoot transcriptome of the giant reed, Arundo donax.</title>
        <authorList>
            <person name="Barrero R.A."/>
            <person name="Guerrero F.D."/>
            <person name="Moolhuijzen P."/>
            <person name="Goolsby J.A."/>
            <person name="Tidwell J."/>
            <person name="Bellgard S.E."/>
            <person name="Bellgard M.I."/>
        </authorList>
    </citation>
    <scope>NUCLEOTIDE SEQUENCE</scope>
    <source>
        <tissue evidence="1">Shoot tissue taken approximately 20 cm above the soil surface</tissue>
    </source>
</reference>
<protein>
    <submittedName>
        <fullName evidence="1">Ftsj, putative</fullName>
    </submittedName>
</protein>
<reference evidence="1" key="1">
    <citation type="submission" date="2014-09" db="EMBL/GenBank/DDBJ databases">
        <authorList>
            <person name="Magalhaes I.L.F."/>
            <person name="Oliveira U."/>
            <person name="Santos F.R."/>
            <person name="Vidigal T.H.D.A."/>
            <person name="Brescovit A.D."/>
            <person name="Santos A.J."/>
        </authorList>
    </citation>
    <scope>NUCLEOTIDE SEQUENCE</scope>
    <source>
        <tissue evidence="1">Shoot tissue taken approximately 20 cm above the soil surface</tissue>
    </source>
</reference>
<organism evidence="1">
    <name type="scientific">Arundo donax</name>
    <name type="common">Giant reed</name>
    <name type="synonym">Donax arundinaceus</name>
    <dbReference type="NCBI Taxonomy" id="35708"/>
    <lineage>
        <taxon>Eukaryota</taxon>
        <taxon>Viridiplantae</taxon>
        <taxon>Streptophyta</taxon>
        <taxon>Embryophyta</taxon>
        <taxon>Tracheophyta</taxon>
        <taxon>Spermatophyta</taxon>
        <taxon>Magnoliopsida</taxon>
        <taxon>Liliopsida</taxon>
        <taxon>Poales</taxon>
        <taxon>Poaceae</taxon>
        <taxon>PACMAD clade</taxon>
        <taxon>Arundinoideae</taxon>
        <taxon>Arundineae</taxon>
        <taxon>Arundo</taxon>
    </lineage>
</organism>
<sequence>MIRCCFCIWISLNAERAT</sequence>
<name>A0A0A9BDW7_ARUDO</name>
<evidence type="ECO:0000313" key="1">
    <source>
        <dbReference type="EMBL" id="JAD60363.1"/>
    </source>
</evidence>